<sequence>MDNLPVMEFNRFLTAPGTFKDMCALIEEAQILEVDGKFATAQQIFNYSPTGELYRIQEWYLMALTVLGKVTQEEIDRFLAQSLFKDFTSNG</sequence>
<organism evidence="1 2">
    <name type="scientific">Adhaeribacter arboris</name>
    <dbReference type="NCBI Taxonomy" id="2072846"/>
    <lineage>
        <taxon>Bacteria</taxon>
        <taxon>Pseudomonadati</taxon>
        <taxon>Bacteroidota</taxon>
        <taxon>Cytophagia</taxon>
        <taxon>Cytophagales</taxon>
        <taxon>Hymenobacteraceae</taxon>
        <taxon>Adhaeribacter</taxon>
    </lineage>
</organism>
<comment type="caution">
    <text evidence="1">The sequence shown here is derived from an EMBL/GenBank/DDBJ whole genome shotgun (WGS) entry which is preliminary data.</text>
</comment>
<evidence type="ECO:0000313" key="2">
    <source>
        <dbReference type="Proteomes" id="UP000240357"/>
    </source>
</evidence>
<protein>
    <submittedName>
        <fullName evidence="1">Uncharacterized protein</fullName>
    </submittedName>
</protein>
<reference evidence="1 2" key="1">
    <citation type="submission" date="2018-03" db="EMBL/GenBank/DDBJ databases">
        <title>Adhaeribacter sp. HMF7605 Genome sequencing and assembly.</title>
        <authorList>
            <person name="Kang H."/>
            <person name="Kang J."/>
            <person name="Cha I."/>
            <person name="Kim H."/>
            <person name="Joh K."/>
        </authorList>
    </citation>
    <scope>NUCLEOTIDE SEQUENCE [LARGE SCALE GENOMIC DNA]</scope>
    <source>
        <strain evidence="1 2">HMF7605</strain>
    </source>
</reference>
<gene>
    <name evidence="1" type="ORF">AHMF7605_11760</name>
</gene>
<dbReference type="AlphaFoldDB" id="A0A2T2YF64"/>
<name>A0A2T2YF64_9BACT</name>
<evidence type="ECO:0000313" key="1">
    <source>
        <dbReference type="EMBL" id="PSR54147.1"/>
    </source>
</evidence>
<keyword evidence="2" id="KW-1185">Reference proteome</keyword>
<dbReference type="Proteomes" id="UP000240357">
    <property type="component" value="Unassembled WGS sequence"/>
</dbReference>
<accession>A0A2T2YF64</accession>
<proteinExistence type="predicted"/>
<dbReference type="EMBL" id="PYFT01000001">
    <property type="protein sequence ID" value="PSR54147.1"/>
    <property type="molecule type" value="Genomic_DNA"/>
</dbReference>